<dbReference type="EMBL" id="BBLG01000008">
    <property type="protein sequence ID" value="GAK77276.1"/>
    <property type="molecule type" value="Genomic_DNA"/>
</dbReference>
<organism evidence="3 4">
    <name type="scientific">Nonlabens ulvanivorans</name>
    <name type="common">Persicivirga ulvanivorans</name>
    <dbReference type="NCBI Taxonomy" id="906888"/>
    <lineage>
        <taxon>Bacteria</taxon>
        <taxon>Pseudomonadati</taxon>
        <taxon>Bacteroidota</taxon>
        <taxon>Flavobacteriia</taxon>
        <taxon>Flavobacteriales</taxon>
        <taxon>Flavobacteriaceae</taxon>
        <taxon>Nonlabens</taxon>
    </lineage>
</organism>
<name>A0A081DED0_NONUL</name>
<accession>A0A081DED0</accession>
<evidence type="ECO:0000256" key="2">
    <source>
        <dbReference type="SAM" id="SignalP"/>
    </source>
</evidence>
<feature type="chain" id="PRO_5001756772" description="Secretion system C-terminal sorting domain-containing protein" evidence="2">
    <location>
        <begin position="20"/>
        <end position="258"/>
    </location>
</feature>
<dbReference type="NCBIfam" id="TIGR04183">
    <property type="entry name" value="Por_Secre_tail"/>
    <property type="match status" value="1"/>
</dbReference>
<sequence length="258" mass="27875">MKHLYSFLILAFYTLTAQAQYIEFDFDNATINGNTVTQDVTVNGIGYRLTAVHGSNSTAALFDDGTGDLSLRGTGGSRPEQNWTISLIKAGSAENFDFVSVDYFNNSGSTHTFIVGDSNNNAISAQTNIPPSGTGTLTVATPANATNLPSCLIFGFTFSATMDTYFDNLRIRPVSLLSNEDQTLESVQYFQNSNQNLVLSHHKLEGATIEIMHLNGQLLTSSTADAIDYVVDVANLASGLYVARVTLGNQVETIKFVK</sequence>
<dbReference type="Proteomes" id="UP000028980">
    <property type="component" value="Unassembled WGS sequence"/>
</dbReference>
<evidence type="ECO:0000256" key="1">
    <source>
        <dbReference type="ARBA" id="ARBA00022729"/>
    </source>
</evidence>
<proteinExistence type="predicted"/>
<comment type="caution">
    <text evidence="3">The sequence shown here is derived from an EMBL/GenBank/DDBJ whole genome shotgun (WGS) entry which is preliminary data.</text>
</comment>
<gene>
    <name evidence="3" type="ORF">JCM19296_2883</name>
</gene>
<dbReference type="InterPro" id="IPR026444">
    <property type="entry name" value="Secre_tail"/>
</dbReference>
<keyword evidence="1 2" id="KW-0732">Signal</keyword>
<reference evidence="3 4" key="1">
    <citation type="journal article" date="2014" name="Genome Announc.">
        <title>Draft Genome Sequences of Marine Flavobacterium Nonlabens Strains NR17, NR24, NR27, NR32, NR33, and Ara13.</title>
        <authorList>
            <person name="Nakanishi M."/>
            <person name="Meirelles P."/>
            <person name="Suzuki R."/>
            <person name="Takatani N."/>
            <person name="Mino S."/>
            <person name="Suda W."/>
            <person name="Oshima K."/>
            <person name="Hattori M."/>
            <person name="Ohkuma M."/>
            <person name="Hosokawa M."/>
            <person name="Miyashita K."/>
            <person name="Thompson F.L."/>
            <person name="Niwa A."/>
            <person name="Sawabe T."/>
            <person name="Sawabe T."/>
        </authorList>
    </citation>
    <scope>NUCLEOTIDE SEQUENCE [LARGE SCALE GENOMIC DNA]</scope>
    <source>
        <strain evidence="4">JCM19296</strain>
    </source>
</reference>
<dbReference type="AlphaFoldDB" id="A0A081DED0"/>
<evidence type="ECO:0008006" key="5">
    <source>
        <dbReference type="Google" id="ProtNLM"/>
    </source>
</evidence>
<evidence type="ECO:0000313" key="3">
    <source>
        <dbReference type="EMBL" id="GAK77276.1"/>
    </source>
</evidence>
<feature type="signal peptide" evidence="2">
    <location>
        <begin position="1"/>
        <end position="19"/>
    </location>
</feature>
<evidence type="ECO:0000313" key="4">
    <source>
        <dbReference type="Proteomes" id="UP000028980"/>
    </source>
</evidence>
<protein>
    <recommendedName>
        <fullName evidence="5">Secretion system C-terminal sorting domain-containing protein</fullName>
    </recommendedName>
</protein>